<reference evidence="2" key="1">
    <citation type="submission" date="2020-07" db="EMBL/GenBank/DDBJ databases">
        <authorList>
            <person name="Nieuwenhuis M."/>
            <person name="Van De Peppel L.J.J."/>
        </authorList>
    </citation>
    <scope>NUCLEOTIDE SEQUENCE</scope>
    <source>
        <strain evidence="2">AP01</strain>
        <tissue evidence="2">Mycelium</tissue>
    </source>
</reference>
<evidence type="ECO:0000256" key="1">
    <source>
        <dbReference type="SAM" id="MobiDB-lite"/>
    </source>
</evidence>
<feature type="compositionally biased region" description="Low complexity" evidence="1">
    <location>
        <begin position="123"/>
        <end position="133"/>
    </location>
</feature>
<reference evidence="2" key="2">
    <citation type="submission" date="2021-10" db="EMBL/GenBank/DDBJ databases">
        <title>Phylogenomics reveals ancestral predisposition of the termite-cultivated fungus Termitomyces towards a domesticated lifestyle.</title>
        <authorList>
            <person name="Auxier B."/>
            <person name="Grum-Grzhimaylo A."/>
            <person name="Cardenas M.E."/>
            <person name="Lodge J.D."/>
            <person name="Laessoe T."/>
            <person name="Pedersen O."/>
            <person name="Smith M.E."/>
            <person name="Kuyper T.W."/>
            <person name="Franco-Molano E.A."/>
            <person name="Baroni T.J."/>
            <person name="Aanen D.K."/>
        </authorList>
    </citation>
    <scope>NUCLEOTIDE SEQUENCE</scope>
    <source>
        <strain evidence="2">AP01</strain>
        <tissue evidence="2">Mycelium</tissue>
    </source>
</reference>
<accession>A0A9P7G2J2</accession>
<gene>
    <name evidence="2" type="ORF">DXG03_006675</name>
</gene>
<dbReference type="Proteomes" id="UP000775547">
    <property type="component" value="Unassembled WGS sequence"/>
</dbReference>
<feature type="region of interest" description="Disordered" evidence="1">
    <location>
        <begin position="259"/>
        <end position="319"/>
    </location>
</feature>
<feature type="region of interest" description="Disordered" evidence="1">
    <location>
        <begin position="117"/>
        <end position="168"/>
    </location>
</feature>
<evidence type="ECO:0000313" key="2">
    <source>
        <dbReference type="EMBL" id="KAG5640908.1"/>
    </source>
</evidence>
<protein>
    <submittedName>
        <fullName evidence="2">Uncharacterized protein</fullName>
    </submittedName>
</protein>
<keyword evidence="3" id="KW-1185">Reference proteome</keyword>
<feature type="compositionally biased region" description="Basic and acidic residues" evidence="1">
    <location>
        <begin position="305"/>
        <end position="319"/>
    </location>
</feature>
<evidence type="ECO:0000313" key="3">
    <source>
        <dbReference type="Proteomes" id="UP000775547"/>
    </source>
</evidence>
<dbReference type="AlphaFoldDB" id="A0A9P7G2J2"/>
<organism evidence="2 3">
    <name type="scientific">Asterophora parasitica</name>
    <dbReference type="NCBI Taxonomy" id="117018"/>
    <lineage>
        <taxon>Eukaryota</taxon>
        <taxon>Fungi</taxon>
        <taxon>Dikarya</taxon>
        <taxon>Basidiomycota</taxon>
        <taxon>Agaricomycotina</taxon>
        <taxon>Agaricomycetes</taxon>
        <taxon>Agaricomycetidae</taxon>
        <taxon>Agaricales</taxon>
        <taxon>Tricholomatineae</taxon>
        <taxon>Lyophyllaceae</taxon>
        <taxon>Asterophora</taxon>
    </lineage>
</organism>
<proteinExistence type="predicted"/>
<comment type="caution">
    <text evidence="2">The sequence shown here is derived from an EMBL/GenBank/DDBJ whole genome shotgun (WGS) entry which is preliminary data.</text>
</comment>
<sequence>METRGLENFAQGTSEVPKAEDVEVFLGDDEPEEEDDEYLLLDQNSQTMDWTGPDVKHVPEAEAYSHPSITTPSSSVVHEQLGVPREQLPSQGNRHGRHKSYDNYMIHGDFLGKIRRPQSDFNSSVSSTSEQASTLMRPDSSRPSYTIPWHGHSHPPSTDNSRPTQPFVPTRHPQMQPPGFPTSVENNDALHILSRTISSAGPSRSAVNQGDGGLGVYGSSNLVRAASTPSVAGVPGQRVEWPSHSRAAMLQPGGRLTEDMTAATGTRSEAAPDSDSGMDWFSFLSGTGNPRSTAPPIPPGSMGYKRSDTAKDPMGDNGG</sequence>
<name>A0A9P7G2J2_9AGAR</name>
<dbReference type="EMBL" id="JABCKV010000451">
    <property type="protein sequence ID" value="KAG5640908.1"/>
    <property type="molecule type" value="Genomic_DNA"/>
</dbReference>
<feature type="compositionally biased region" description="Polar residues" evidence="1">
    <location>
        <begin position="155"/>
        <end position="164"/>
    </location>
</feature>